<keyword evidence="3" id="KW-1185">Reference proteome</keyword>
<feature type="compositionally biased region" description="Polar residues" evidence="1">
    <location>
        <begin position="288"/>
        <end position="298"/>
    </location>
</feature>
<dbReference type="EMBL" id="JBDJPC010000012">
    <property type="protein sequence ID" value="KAL1489503.1"/>
    <property type="molecule type" value="Genomic_DNA"/>
</dbReference>
<reference evidence="2 3" key="1">
    <citation type="submission" date="2024-05" db="EMBL/GenBank/DDBJ databases">
        <title>Genetic variation in Jamaican populations of the coffee berry borer (Hypothenemus hampei).</title>
        <authorList>
            <person name="Errbii M."/>
            <person name="Myrie A."/>
        </authorList>
    </citation>
    <scope>NUCLEOTIDE SEQUENCE [LARGE SCALE GENOMIC DNA]</scope>
    <source>
        <strain evidence="2">JA-Hopewell-2020-01-JO</strain>
        <tissue evidence="2">Whole body</tissue>
    </source>
</reference>
<evidence type="ECO:0000313" key="2">
    <source>
        <dbReference type="EMBL" id="KAL1489503.1"/>
    </source>
</evidence>
<feature type="region of interest" description="Disordered" evidence="1">
    <location>
        <begin position="281"/>
        <end position="302"/>
    </location>
</feature>
<name>A0ABD1E486_HYPHA</name>
<feature type="region of interest" description="Disordered" evidence="1">
    <location>
        <begin position="190"/>
        <end position="211"/>
    </location>
</feature>
<gene>
    <name evidence="2" type="ORF">ABEB36_014387</name>
</gene>
<protein>
    <submittedName>
        <fullName evidence="2">Uncharacterized protein</fullName>
    </submittedName>
</protein>
<comment type="caution">
    <text evidence="2">The sequence shown here is derived from an EMBL/GenBank/DDBJ whole genome shotgun (WGS) entry which is preliminary data.</text>
</comment>
<organism evidence="2 3">
    <name type="scientific">Hypothenemus hampei</name>
    <name type="common">Coffee berry borer</name>
    <dbReference type="NCBI Taxonomy" id="57062"/>
    <lineage>
        <taxon>Eukaryota</taxon>
        <taxon>Metazoa</taxon>
        <taxon>Ecdysozoa</taxon>
        <taxon>Arthropoda</taxon>
        <taxon>Hexapoda</taxon>
        <taxon>Insecta</taxon>
        <taxon>Pterygota</taxon>
        <taxon>Neoptera</taxon>
        <taxon>Endopterygota</taxon>
        <taxon>Coleoptera</taxon>
        <taxon>Polyphaga</taxon>
        <taxon>Cucujiformia</taxon>
        <taxon>Curculionidae</taxon>
        <taxon>Scolytinae</taxon>
        <taxon>Hypothenemus</taxon>
    </lineage>
</organism>
<evidence type="ECO:0000313" key="3">
    <source>
        <dbReference type="Proteomes" id="UP001566132"/>
    </source>
</evidence>
<dbReference type="AlphaFoldDB" id="A0ABD1E486"/>
<accession>A0ABD1E486</accession>
<dbReference type="Proteomes" id="UP001566132">
    <property type="component" value="Unassembled WGS sequence"/>
</dbReference>
<sequence length="424" mass="47065">MCPTPSKYVPRGYTKMCPRAVCKVLGPAQAPRKNLSPQKTKPDMANKNLAKNLLIKAIQAIRHTACPQRAQTRCPRSMPGARRPSMGQGSIKIQKETKMRHNPLLRDVPKGTVPRDQPGNCQGGPHVNNFLSTMRGPPQAQETVTTQSEVWKTLTWTSQTCGHTAGMCKPALHGFKSPYITNAQVGIKPVTTQYGPRGHKPSIRGPYREPEVPECAREPAEFRQYRIITSHFLYGKNQTSLVGGTPKGTEPVTARCSKGNNTQKSVWQLPGWPPYQQLPVDNERTPTGPGNNDNSRQGMENPHLGLANMQTYRKNAQTTTQYGPRGLKPSIRGPYRELEVPECAREPAKFRQYRIITSHFSYGKNQTSHIGGSPKGTEPVTARCSKGNNTQRSVWQLPGWPPYQQLPVDNERPPKGPGNNDNSK</sequence>
<proteinExistence type="predicted"/>
<feature type="region of interest" description="Disordered" evidence="1">
    <location>
        <begin position="365"/>
        <end position="424"/>
    </location>
</feature>
<feature type="region of interest" description="Disordered" evidence="1">
    <location>
        <begin position="66"/>
        <end position="89"/>
    </location>
</feature>
<evidence type="ECO:0000256" key="1">
    <source>
        <dbReference type="SAM" id="MobiDB-lite"/>
    </source>
</evidence>